<feature type="transmembrane region" description="Helical" evidence="2">
    <location>
        <begin position="820"/>
        <end position="844"/>
    </location>
</feature>
<feature type="transmembrane region" description="Helical" evidence="2">
    <location>
        <begin position="625"/>
        <end position="643"/>
    </location>
</feature>
<feature type="region of interest" description="Disordered" evidence="1">
    <location>
        <begin position="1213"/>
        <end position="1234"/>
    </location>
</feature>
<feature type="transmembrane region" description="Helical" evidence="2">
    <location>
        <begin position="529"/>
        <end position="547"/>
    </location>
</feature>
<evidence type="ECO:0000256" key="1">
    <source>
        <dbReference type="SAM" id="MobiDB-lite"/>
    </source>
</evidence>
<evidence type="ECO:0000313" key="4">
    <source>
        <dbReference type="Proteomes" id="UP000532746"/>
    </source>
</evidence>
<evidence type="ECO:0008006" key="5">
    <source>
        <dbReference type="Google" id="ProtNLM"/>
    </source>
</evidence>
<comment type="caution">
    <text evidence="3">The sequence shown here is derived from an EMBL/GenBank/DDBJ whole genome shotgun (WGS) entry which is preliminary data.</text>
</comment>
<feature type="transmembrane region" description="Helical" evidence="2">
    <location>
        <begin position="497"/>
        <end position="517"/>
    </location>
</feature>
<feature type="transmembrane region" description="Helical" evidence="2">
    <location>
        <begin position="387"/>
        <end position="407"/>
    </location>
</feature>
<feature type="transmembrane region" description="Helical" evidence="2">
    <location>
        <begin position="81"/>
        <end position="98"/>
    </location>
</feature>
<feature type="transmembrane region" description="Helical" evidence="2">
    <location>
        <begin position="413"/>
        <end position="435"/>
    </location>
</feature>
<feature type="transmembrane region" description="Helical" evidence="2">
    <location>
        <begin position="875"/>
        <end position="895"/>
    </location>
</feature>
<keyword evidence="2" id="KW-0472">Membrane</keyword>
<gene>
    <name evidence="3" type="ORF">HNQ93_003329</name>
</gene>
<name>A0A7W9WDE1_9BACT</name>
<feature type="transmembrane region" description="Helical" evidence="2">
    <location>
        <begin position="594"/>
        <end position="613"/>
    </location>
</feature>
<feature type="transmembrane region" description="Helical" evidence="2">
    <location>
        <begin position="704"/>
        <end position="723"/>
    </location>
</feature>
<feature type="transmembrane region" description="Helical" evidence="2">
    <location>
        <begin position="1160"/>
        <end position="1178"/>
    </location>
</feature>
<feature type="transmembrane region" description="Helical" evidence="2">
    <location>
        <begin position="790"/>
        <end position="808"/>
    </location>
</feature>
<feature type="transmembrane region" description="Helical" evidence="2">
    <location>
        <begin position="851"/>
        <end position="869"/>
    </location>
</feature>
<feature type="transmembrane region" description="Helical" evidence="2">
    <location>
        <begin position="767"/>
        <end position="783"/>
    </location>
</feature>
<dbReference type="AlphaFoldDB" id="A0A7W9WDE1"/>
<feature type="transmembrane region" description="Helical" evidence="2">
    <location>
        <begin position="1184"/>
        <end position="1204"/>
    </location>
</feature>
<evidence type="ECO:0000313" key="3">
    <source>
        <dbReference type="EMBL" id="MBB6060455.1"/>
    </source>
</evidence>
<sequence length="1234" mass="132502">MLVTGIGFLGVYTALRVSAPARFGMITAFAAVLLALHYYLRPKPFAARLHVWLQSSAAAVFLFACVGAVSVPGLQWAGPPLSYLLLLSGVAANLWLAWDASRESVATLHGVLSLVALAVLPHTLLTLGAAAGVTAFRIGITYRQRWKYQLLLSIISFFAFHYYWHASLTAAGPLTGGLRLGALGFVLLVGVAAAVVQYRKVYANARFDGLLFSAHMLNWTCLGINLYLYSTGSPWKTVPLGLGALLTFGVARRARQLGIRWLFRTDSIISLALALFTAFSLQGWHASGSLILLFMLLETLLVAFIMVRENEAMVSQVAMVGAVLAAVLLLVLNISQVAAYSPAELHRNAFLLLLAGLLGAGYYHLLQRQPAPDGEAGLIGRELYQGFGLMVGALYLGTAVLLLRALFGVPHPPVGALLGGAFGVAGILFGGAWWLRSYPGWFRSMHYLGGQVFLAVAIVGLHKLGLSWPATAALLYLETLVLAGALAWYGEAALYRILAGAALLGGGWFLLASAHAFRVVPETVLYQRLLLLVLAGLSNTVLLSLPTRWPRFTQAVAAASAQRLLTGLQLFTVLVYLTGAGLLGQALFGVAHPPVAALLGSTVVVAAGVFGLAEWLRGSTGWFRPAHLLLGQLLLMIAVLGLHETGLSGPATGTLLYLEVLLMTVWLAWRAELLVYRVQLYLALALAAVLPLLAYQTGQITDSLRALLLTGAALATLGTQLLLSWRQAPPHDALPLPDSPAFRVRLFSLLMGLQLLAAGGLVYEHTWAGWVAAAVGAGLLVVRRVGKVPGLWSGVAAAAIGYQVLQWSEVLPAGSVFRPWAVLGYLLPLLALPAAGMFCSWWAARQQHVRWPWLYLGGLQLLLGAWATLAPRTEALPVLAWTGLAAGLALAAQVVRRRFGQAEALRRAGSPDSFLLHLAYVLLAVAFLGHFTLLATHSSDVLLGLPARRFTAAALLLMVAGWAWQRPPATAPVYRSWRYLHPLLPEVALVFGGFTAWHEARTAWHAPLWLLLAFALTLGGRYLPLRLRRVRVYGLLFFGAAVLSSSYVALAYLAPGQLLSLAGLTTMATTLALFAYAAVALQHFPSAAAATWPRLLAPMAALGRLPTQALIPLLLYPAFGVLTLLLLQTFDRSILTVLLMLEVVAAFVSSLLLRRQDLRYASLAGTVLCFGRLLLIDLRQHGTITRAIVFILMGVLLLGMNALYARFKSRFAAPASTGPPDPDELAEPLADSLR</sequence>
<feature type="transmembrane region" description="Helical" evidence="2">
    <location>
        <begin position="319"/>
        <end position="343"/>
    </location>
</feature>
<feature type="transmembrane region" description="Helical" evidence="2">
    <location>
        <begin position="287"/>
        <end position="307"/>
    </location>
</feature>
<feature type="transmembrane region" description="Helical" evidence="2">
    <location>
        <begin position="680"/>
        <end position="698"/>
    </location>
</feature>
<accession>A0A7W9WDE1</accession>
<feature type="transmembrane region" description="Helical" evidence="2">
    <location>
        <begin position="568"/>
        <end position="588"/>
    </location>
</feature>
<evidence type="ECO:0000256" key="2">
    <source>
        <dbReference type="SAM" id="Phobius"/>
    </source>
</evidence>
<feature type="transmembrane region" description="Helical" evidence="2">
    <location>
        <begin position="110"/>
        <end position="136"/>
    </location>
</feature>
<organism evidence="3 4">
    <name type="scientific">Hymenobacter luteus</name>
    <dbReference type="NCBI Taxonomy" id="1411122"/>
    <lineage>
        <taxon>Bacteria</taxon>
        <taxon>Pseudomonadati</taxon>
        <taxon>Bacteroidota</taxon>
        <taxon>Cytophagia</taxon>
        <taxon>Cytophagales</taxon>
        <taxon>Hymenobacteraceae</taxon>
        <taxon>Hymenobacter</taxon>
    </lineage>
</organism>
<feature type="transmembrane region" description="Helical" evidence="2">
    <location>
        <begin position="210"/>
        <end position="229"/>
    </location>
</feature>
<dbReference type="RefSeq" id="WP_183404540.1">
    <property type="nucleotide sequence ID" value="NZ_JACHGG010000005.1"/>
</dbReference>
<feature type="transmembrane region" description="Helical" evidence="2">
    <location>
        <begin position="447"/>
        <end position="464"/>
    </location>
</feature>
<keyword evidence="2" id="KW-1133">Transmembrane helix</keyword>
<feature type="transmembrane region" description="Helical" evidence="2">
    <location>
        <begin position="349"/>
        <end position="366"/>
    </location>
</feature>
<feature type="transmembrane region" description="Helical" evidence="2">
    <location>
        <begin position="176"/>
        <end position="198"/>
    </location>
</feature>
<feature type="transmembrane region" description="Helical" evidence="2">
    <location>
        <begin position="915"/>
        <end position="935"/>
    </location>
</feature>
<keyword evidence="4" id="KW-1185">Reference proteome</keyword>
<feature type="transmembrane region" description="Helical" evidence="2">
    <location>
        <begin position="649"/>
        <end position="668"/>
    </location>
</feature>
<feature type="transmembrane region" description="Helical" evidence="2">
    <location>
        <begin position="1061"/>
        <end position="1084"/>
    </location>
</feature>
<feature type="transmembrane region" description="Helical" evidence="2">
    <location>
        <begin position="148"/>
        <end position="164"/>
    </location>
</feature>
<feature type="transmembrane region" description="Helical" evidence="2">
    <location>
        <begin position="1035"/>
        <end position="1055"/>
    </location>
</feature>
<dbReference type="EMBL" id="JACHGG010000005">
    <property type="protein sequence ID" value="MBB6060455.1"/>
    <property type="molecule type" value="Genomic_DNA"/>
</dbReference>
<feature type="transmembrane region" description="Helical" evidence="2">
    <location>
        <begin position="744"/>
        <end position="761"/>
    </location>
</feature>
<feature type="transmembrane region" description="Helical" evidence="2">
    <location>
        <begin position="1133"/>
        <end position="1153"/>
    </location>
</feature>
<feature type="transmembrane region" description="Helical" evidence="2">
    <location>
        <begin position="52"/>
        <end position="74"/>
    </location>
</feature>
<feature type="transmembrane region" description="Helical" evidence="2">
    <location>
        <begin position="21"/>
        <end position="40"/>
    </location>
</feature>
<feature type="transmembrane region" description="Helical" evidence="2">
    <location>
        <begin position="1003"/>
        <end position="1023"/>
    </location>
</feature>
<reference evidence="3 4" key="1">
    <citation type="submission" date="2020-08" db="EMBL/GenBank/DDBJ databases">
        <title>Genomic Encyclopedia of Type Strains, Phase IV (KMG-IV): sequencing the most valuable type-strain genomes for metagenomic binning, comparative biology and taxonomic classification.</title>
        <authorList>
            <person name="Goeker M."/>
        </authorList>
    </citation>
    <scope>NUCLEOTIDE SEQUENCE [LARGE SCALE GENOMIC DNA]</scope>
    <source>
        <strain evidence="3 4">DSM 26718</strain>
    </source>
</reference>
<proteinExistence type="predicted"/>
<dbReference type="Proteomes" id="UP000532746">
    <property type="component" value="Unassembled WGS sequence"/>
</dbReference>
<feature type="transmembrane region" description="Helical" evidence="2">
    <location>
        <begin position="470"/>
        <end position="490"/>
    </location>
</feature>
<feature type="transmembrane region" description="Helical" evidence="2">
    <location>
        <begin position="947"/>
        <end position="964"/>
    </location>
</feature>
<keyword evidence="2" id="KW-0812">Transmembrane</keyword>
<feature type="transmembrane region" description="Helical" evidence="2">
    <location>
        <begin position="1105"/>
        <end position="1127"/>
    </location>
</feature>
<feature type="transmembrane region" description="Helical" evidence="2">
    <location>
        <begin position="976"/>
        <end position="997"/>
    </location>
</feature>
<protein>
    <recommendedName>
        <fullName evidence="5">DUF2339 domain-containing protein</fullName>
    </recommendedName>
</protein>